<evidence type="ECO:0000256" key="2">
    <source>
        <dbReference type="ARBA" id="ARBA00004651"/>
    </source>
</evidence>
<dbReference type="InterPro" id="IPR003660">
    <property type="entry name" value="HAMP_dom"/>
</dbReference>
<keyword evidence="4" id="KW-1003">Cell membrane</keyword>
<dbReference type="PROSITE" id="PS50885">
    <property type="entry name" value="HAMP"/>
    <property type="match status" value="1"/>
</dbReference>
<dbReference type="EC" id="2.7.13.3" evidence="3"/>
<dbReference type="Proteomes" id="UP000298460">
    <property type="component" value="Unassembled WGS sequence"/>
</dbReference>
<comment type="caution">
    <text evidence="17">The sequence shown here is derived from an EMBL/GenBank/DDBJ whole genome shotgun (WGS) entry which is preliminary data.</text>
</comment>
<dbReference type="Pfam" id="PF02518">
    <property type="entry name" value="HATPase_c"/>
    <property type="match status" value="1"/>
</dbReference>
<keyword evidence="12" id="KW-0902">Two-component regulatory system</keyword>
<evidence type="ECO:0000259" key="16">
    <source>
        <dbReference type="PROSITE" id="PS50885"/>
    </source>
</evidence>
<evidence type="ECO:0000256" key="5">
    <source>
        <dbReference type="ARBA" id="ARBA00022553"/>
    </source>
</evidence>
<dbReference type="Gene3D" id="1.20.5.1930">
    <property type="match status" value="1"/>
</dbReference>
<dbReference type="InterPro" id="IPR011712">
    <property type="entry name" value="Sig_transdc_His_kin_sub3_dim/P"/>
</dbReference>
<evidence type="ECO:0000256" key="10">
    <source>
        <dbReference type="ARBA" id="ARBA00022840"/>
    </source>
</evidence>
<feature type="domain" description="HAMP" evidence="16">
    <location>
        <begin position="192"/>
        <end position="245"/>
    </location>
</feature>
<evidence type="ECO:0000256" key="14">
    <source>
        <dbReference type="SAM" id="Coils"/>
    </source>
</evidence>
<evidence type="ECO:0000256" key="7">
    <source>
        <dbReference type="ARBA" id="ARBA00022692"/>
    </source>
</evidence>
<dbReference type="Pfam" id="PF00672">
    <property type="entry name" value="HAMP"/>
    <property type="match status" value="1"/>
</dbReference>
<evidence type="ECO:0000256" key="11">
    <source>
        <dbReference type="ARBA" id="ARBA00022989"/>
    </source>
</evidence>
<evidence type="ECO:0000256" key="12">
    <source>
        <dbReference type="ARBA" id="ARBA00023012"/>
    </source>
</evidence>
<keyword evidence="8" id="KW-0547">Nucleotide-binding</keyword>
<evidence type="ECO:0000256" key="15">
    <source>
        <dbReference type="SAM" id="Phobius"/>
    </source>
</evidence>
<dbReference type="Gene3D" id="6.10.340.10">
    <property type="match status" value="1"/>
</dbReference>
<dbReference type="SUPFAM" id="SSF158472">
    <property type="entry name" value="HAMP domain-like"/>
    <property type="match status" value="1"/>
</dbReference>
<sequence>MRLVRSLLGISLRSKIVGLVVSLLLLLSVTVLIQTERSISPFMNQQLDAQGISTGKYIADRSPEYIYRGDHFKLYTLIRDARNSNENIRYIFIIDADETVLVDTFGNALPYGLLAANQVKPSEAYHVNVIDTEEGLVRDIALPLSDGKLGTVRIGMSVQEITQAKSKLLVTLSIATLTFMLIGLVMAYLLAHLLSTPYRRMFEATKIYASGDLSYRIPEWSIQDEGGQLTHAFNLMIESMEKSALEIKELSNMRQGLAEKLMQVQEEERSHLARELHDETSQSLASLRLGLKYTEKAPTLEQATVRLIEVRKLLDQTFDGIRRLITVLRPSVLEEGELGQAVKRYAQEFEKRYGIQLDIEIADVSGKLSGEVASSLYRIVQEALTNIARHAQAQQVSIVLTNYLGEVNLTIEDNGQGFNVTEELAKRVANRKFGLFGIQERVAVIGGSFQIESALAQGTTIYVKVPEGLRSDEENNRPLSG</sequence>
<dbReference type="InterPro" id="IPR033463">
    <property type="entry name" value="sCache_3"/>
</dbReference>
<dbReference type="PANTHER" id="PTHR24421:SF10">
    <property type="entry name" value="NITRATE_NITRITE SENSOR PROTEIN NARQ"/>
    <property type="match status" value="1"/>
</dbReference>
<comment type="catalytic activity">
    <reaction evidence="1">
        <text>ATP + protein L-histidine = ADP + protein N-phospho-L-histidine.</text>
        <dbReference type="EC" id="2.7.13.3"/>
    </reaction>
</comment>
<keyword evidence="7 15" id="KW-0812">Transmembrane</keyword>
<organism evidence="17 18">
    <name type="scientific">Desulfosporosinus fructosivorans</name>
    <dbReference type="NCBI Taxonomy" id="2018669"/>
    <lineage>
        <taxon>Bacteria</taxon>
        <taxon>Bacillati</taxon>
        <taxon>Bacillota</taxon>
        <taxon>Clostridia</taxon>
        <taxon>Eubacteriales</taxon>
        <taxon>Desulfitobacteriaceae</taxon>
        <taxon>Desulfosporosinus</taxon>
    </lineage>
</organism>
<dbReference type="CDD" id="cd16917">
    <property type="entry name" value="HATPase_UhpB-NarQ-NarX-like"/>
    <property type="match status" value="1"/>
</dbReference>
<keyword evidence="18" id="KW-1185">Reference proteome</keyword>
<keyword evidence="11 15" id="KW-1133">Transmembrane helix</keyword>
<feature type="coiled-coil region" evidence="14">
    <location>
        <begin position="240"/>
        <end position="267"/>
    </location>
</feature>
<evidence type="ECO:0000256" key="4">
    <source>
        <dbReference type="ARBA" id="ARBA00022475"/>
    </source>
</evidence>
<dbReference type="SMART" id="SM00387">
    <property type="entry name" value="HATPase_c"/>
    <property type="match status" value="1"/>
</dbReference>
<dbReference type="CDD" id="cd06225">
    <property type="entry name" value="HAMP"/>
    <property type="match status" value="1"/>
</dbReference>
<evidence type="ECO:0000313" key="17">
    <source>
        <dbReference type="EMBL" id="TGE37530.1"/>
    </source>
</evidence>
<keyword evidence="9" id="KW-0418">Kinase</keyword>
<comment type="subcellular location">
    <subcellularLocation>
        <location evidence="2">Cell membrane</location>
        <topology evidence="2">Multi-pass membrane protein</topology>
    </subcellularLocation>
</comment>
<dbReference type="InterPro" id="IPR036890">
    <property type="entry name" value="HATPase_C_sf"/>
</dbReference>
<keyword evidence="10" id="KW-0067">ATP-binding</keyword>
<dbReference type="InterPro" id="IPR003594">
    <property type="entry name" value="HATPase_dom"/>
</dbReference>
<evidence type="ECO:0000256" key="6">
    <source>
        <dbReference type="ARBA" id="ARBA00022679"/>
    </source>
</evidence>
<evidence type="ECO:0000256" key="8">
    <source>
        <dbReference type="ARBA" id="ARBA00022741"/>
    </source>
</evidence>
<dbReference type="Pfam" id="PF17203">
    <property type="entry name" value="sCache_3_2"/>
    <property type="match status" value="1"/>
</dbReference>
<evidence type="ECO:0000313" key="18">
    <source>
        <dbReference type="Proteomes" id="UP000298460"/>
    </source>
</evidence>
<dbReference type="PANTHER" id="PTHR24421">
    <property type="entry name" value="NITRATE/NITRITE SENSOR PROTEIN NARX-RELATED"/>
    <property type="match status" value="1"/>
</dbReference>
<dbReference type="AlphaFoldDB" id="A0A4Z0R410"/>
<evidence type="ECO:0000256" key="13">
    <source>
        <dbReference type="ARBA" id="ARBA00023136"/>
    </source>
</evidence>
<dbReference type="EMBL" id="SPQQ01000004">
    <property type="protein sequence ID" value="TGE37530.1"/>
    <property type="molecule type" value="Genomic_DNA"/>
</dbReference>
<proteinExistence type="predicted"/>
<dbReference type="GO" id="GO:0005524">
    <property type="term" value="F:ATP binding"/>
    <property type="evidence" value="ECO:0007669"/>
    <property type="project" value="UniProtKB-KW"/>
</dbReference>
<keyword evidence="5" id="KW-0597">Phosphoprotein</keyword>
<feature type="transmembrane region" description="Helical" evidence="15">
    <location>
        <begin position="168"/>
        <end position="191"/>
    </location>
</feature>
<keyword evidence="14" id="KW-0175">Coiled coil</keyword>
<evidence type="ECO:0000256" key="3">
    <source>
        <dbReference type="ARBA" id="ARBA00012438"/>
    </source>
</evidence>
<accession>A0A4Z0R410</accession>
<dbReference type="SUPFAM" id="SSF55874">
    <property type="entry name" value="ATPase domain of HSP90 chaperone/DNA topoisomerase II/histidine kinase"/>
    <property type="match status" value="1"/>
</dbReference>
<dbReference type="InterPro" id="IPR050482">
    <property type="entry name" value="Sensor_HK_TwoCompSys"/>
</dbReference>
<evidence type="ECO:0000256" key="1">
    <source>
        <dbReference type="ARBA" id="ARBA00000085"/>
    </source>
</evidence>
<dbReference type="GO" id="GO:0046983">
    <property type="term" value="F:protein dimerization activity"/>
    <property type="evidence" value="ECO:0007669"/>
    <property type="project" value="InterPro"/>
</dbReference>
<reference evidence="17 18" key="1">
    <citation type="submission" date="2019-03" db="EMBL/GenBank/DDBJ databases">
        <title>Draft Genome Sequence of Desulfosporosinus fructosivorans Strain 63.6F, Isolated from Marine Sediment in the Baltic Sea.</title>
        <authorList>
            <person name="Hausmann B."/>
            <person name="Vandieken V."/>
            <person name="Pjevac P."/>
            <person name="Schreck K."/>
            <person name="Herbold C.W."/>
            <person name="Loy A."/>
        </authorList>
    </citation>
    <scope>NUCLEOTIDE SEQUENCE [LARGE SCALE GENOMIC DNA]</scope>
    <source>
        <strain evidence="17 18">63.6F</strain>
    </source>
</reference>
<gene>
    <name evidence="17" type="ORF">E4K67_12325</name>
</gene>
<evidence type="ECO:0000256" key="9">
    <source>
        <dbReference type="ARBA" id="ARBA00022777"/>
    </source>
</evidence>
<name>A0A4Z0R410_9FIRM</name>
<protein>
    <recommendedName>
        <fullName evidence="3">histidine kinase</fullName>
        <ecNumber evidence="3">2.7.13.3</ecNumber>
    </recommendedName>
</protein>
<dbReference type="Gene3D" id="3.30.565.10">
    <property type="entry name" value="Histidine kinase-like ATPase, C-terminal domain"/>
    <property type="match status" value="1"/>
</dbReference>
<dbReference type="GO" id="GO:0005886">
    <property type="term" value="C:plasma membrane"/>
    <property type="evidence" value="ECO:0007669"/>
    <property type="project" value="UniProtKB-SubCell"/>
</dbReference>
<dbReference type="SMART" id="SM00304">
    <property type="entry name" value="HAMP"/>
    <property type="match status" value="1"/>
</dbReference>
<keyword evidence="6" id="KW-0808">Transferase</keyword>
<dbReference type="GO" id="GO:0000155">
    <property type="term" value="F:phosphorelay sensor kinase activity"/>
    <property type="evidence" value="ECO:0007669"/>
    <property type="project" value="InterPro"/>
</dbReference>
<dbReference type="Pfam" id="PF07730">
    <property type="entry name" value="HisKA_3"/>
    <property type="match status" value="1"/>
</dbReference>
<keyword evidence="13 15" id="KW-0472">Membrane</keyword>